<reference evidence="3" key="1">
    <citation type="submission" date="2018-04" db="EMBL/GenBank/DDBJ databases">
        <title>WGS assembly of Panicum hallii.</title>
        <authorList>
            <person name="Lovell J."/>
            <person name="Jenkins J."/>
            <person name="Lowry D."/>
            <person name="Mamidi S."/>
            <person name="Sreedasyam A."/>
            <person name="Weng X."/>
            <person name="Barry K."/>
            <person name="Bonette J."/>
            <person name="Campitelli B."/>
            <person name="Daum C."/>
            <person name="Gordon S."/>
            <person name="Gould B."/>
            <person name="Lipzen A."/>
            <person name="Macqueen A."/>
            <person name="Palacio-Mejia J."/>
            <person name="Plott C."/>
            <person name="Shakirov E."/>
            <person name="Shu S."/>
            <person name="Yoshinaga Y."/>
            <person name="Zane M."/>
            <person name="Rokhsar D."/>
            <person name="Grimwood J."/>
            <person name="Schmutz J."/>
            <person name="Juenger T."/>
        </authorList>
    </citation>
    <scope>NUCLEOTIDE SEQUENCE [LARGE SCALE GENOMIC DNA]</scope>
    <source>
        <strain evidence="3">FIL2</strain>
    </source>
</reference>
<keyword evidence="1" id="KW-0732">Signal</keyword>
<dbReference type="PANTHER" id="PTHR31236:SF24">
    <property type="entry name" value="BURP DOMAIN PROTEIN RD22"/>
    <property type="match status" value="1"/>
</dbReference>
<evidence type="ECO:0000256" key="1">
    <source>
        <dbReference type="SAM" id="SignalP"/>
    </source>
</evidence>
<dbReference type="AlphaFoldDB" id="A0A2S3HF94"/>
<dbReference type="Proteomes" id="UP000243499">
    <property type="component" value="Chromosome 3"/>
</dbReference>
<evidence type="ECO:0000313" key="3">
    <source>
        <dbReference type="EMBL" id="PAN21785.2"/>
    </source>
</evidence>
<evidence type="ECO:0000259" key="2">
    <source>
        <dbReference type="PROSITE" id="PS51277"/>
    </source>
</evidence>
<sequence>MHPSALLLIMVAAAGAAMVQGHPAAHTPAALQFWENTLIGSRMPDAIADLVQRGIDHSPLEEHYSASPSANNVCTIYDAICNLRSMSAGGAAGDLFFHEAQLRPGSTMTASLPAEVESAILPHDVAGKVPFGNLRDVLATFNIPAGSAEAARVRDTLRRCRAPPLPGERKACAASLEGTVRSAVGMLGGAAWAAASALPRAGLPRGPYEVQAVAPLDGDRYVACHKMPFPYAVYHCHMTGMSATRAYKVSLRGGDDPAAAAAVMMLALCHRDTSQWNPAHPAFEVLRTHPGGAPVCHFMPYANLVFVKTTKGDKATKRSAGIHGMPSGEDVL</sequence>
<dbReference type="PROSITE" id="PS51277">
    <property type="entry name" value="BURP"/>
    <property type="match status" value="1"/>
</dbReference>
<feature type="domain" description="BURP" evidence="2">
    <location>
        <begin position="96"/>
        <end position="309"/>
    </location>
</feature>
<name>A0A2S3HF94_9POAL</name>
<feature type="chain" id="PRO_5015620784" description="BURP domain-containing protein" evidence="1">
    <location>
        <begin position="22"/>
        <end position="332"/>
    </location>
</feature>
<dbReference type="InterPro" id="IPR004873">
    <property type="entry name" value="BURP_dom"/>
</dbReference>
<dbReference type="Pfam" id="PF03181">
    <property type="entry name" value="BURP"/>
    <property type="match status" value="1"/>
</dbReference>
<proteinExistence type="predicted"/>
<feature type="signal peptide" evidence="1">
    <location>
        <begin position="1"/>
        <end position="21"/>
    </location>
</feature>
<protein>
    <recommendedName>
        <fullName evidence="2">BURP domain-containing protein</fullName>
    </recommendedName>
</protein>
<dbReference type="SMART" id="SM01045">
    <property type="entry name" value="BURP"/>
    <property type="match status" value="1"/>
</dbReference>
<gene>
    <name evidence="3" type="ORF">PAHAL_3G489300</name>
</gene>
<dbReference type="EMBL" id="CM008048">
    <property type="protein sequence ID" value="PAN21785.2"/>
    <property type="molecule type" value="Genomic_DNA"/>
</dbReference>
<dbReference type="InterPro" id="IPR044816">
    <property type="entry name" value="BURP"/>
</dbReference>
<dbReference type="PANTHER" id="PTHR31236">
    <property type="entry name" value="BURP DOMAIN PROTEIN USPL1-LIKE"/>
    <property type="match status" value="1"/>
</dbReference>
<accession>A0A2S3HF94</accession>
<organism evidence="3">
    <name type="scientific">Panicum hallii</name>
    <dbReference type="NCBI Taxonomy" id="206008"/>
    <lineage>
        <taxon>Eukaryota</taxon>
        <taxon>Viridiplantae</taxon>
        <taxon>Streptophyta</taxon>
        <taxon>Embryophyta</taxon>
        <taxon>Tracheophyta</taxon>
        <taxon>Spermatophyta</taxon>
        <taxon>Magnoliopsida</taxon>
        <taxon>Liliopsida</taxon>
        <taxon>Poales</taxon>
        <taxon>Poaceae</taxon>
        <taxon>PACMAD clade</taxon>
        <taxon>Panicoideae</taxon>
        <taxon>Panicodae</taxon>
        <taxon>Paniceae</taxon>
        <taxon>Panicinae</taxon>
        <taxon>Panicum</taxon>
        <taxon>Panicum sect. Panicum</taxon>
    </lineage>
</organism>
<dbReference type="Gramene" id="PAN21785">
    <property type="protein sequence ID" value="PAN21785"/>
    <property type="gene ID" value="PAHAL_3G489300"/>
</dbReference>